<evidence type="ECO:0000313" key="2">
    <source>
        <dbReference type="Proteomes" id="UP000242515"/>
    </source>
</evidence>
<accession>A0A1H9MA95</accession>
<name>A0A1H9MA95_9GAMM</name>
<evidence type="ECO:0000313" key="1">
    <source>
        <dbReference type="EMBL" id="SER20626.1"/>
    </source>
</evidence>
<dbReference type="OrthoDB" id="5942530at2"/>
<reference evidence="2" key="1">
    <citation type="submission" date="2016-10" db="EMBL/GenBank/DDBJ databases">
        <authorList>
            <person name="Varghese N."/>
            <person name="Submissions S."/>
        </authorList>
    </citation>
    <scope>NUCLEOTIDE SEQUENCE [LARGE SCALE GENOMIC DNA]</scope>
    <source>
        <strain evidence="2">8N4</strain>
    </source>
</reference>
<dbReference type="EMBL" id="FOGC01000014">
    <property type="protein sequence ID" value="SER20626.1"/>
    <property type="molecule type" value="Genomic_DNA"/>
</dbReference>
<dbReference type="Proteomes" id="UP000242515">
    <property type="component" value="Unassembled WGS sequence"/>
</dbReference>
<organism evidence="1 2">
    <name type="scientific">Rosenbergiella nectarea</name>
    <dbReference type="NCBI Taxonomy" id="988801"/>
    <lineage>
        <taxon>Bacteria</taxon>
        <taxon>Pseudomonadati</taxon>
        <taxon>Pseudomonadota</taxon>
        <taxon>Gammaproteobacteria</taxon>
        <taxon>Enterobacterales</taxon>
        <taxon>Erwiniaceae</taxon>
        <taxon>Rosenbergiella</taxon>
    </lineage>
</organism>
<dbReference type="AlphaFoldDB" id="A0A1H9MA95"/>
<keyword evidence="2" id="KW-1185">Reference proteome</keyword>
<protein>
    <submittedName>
        <fullName evidence="1">Uncharacterized protein</fullName>
    </submittedName>
</protein>
<proteinExistence type="predicted"/>
<sequence length="279" mass="32675">MNSMSWKKYPQEVVDRLFLAIDEDDVINDETTDLPVIELGTSQQNIRDYYALCLQLWEEGFTRQELLGLINQLLAGQDLTKAQRKQYKFIRARYKHLRFAQRLYSRHHDADKIFKATTVYLGHLQDGFKNGDKKSVQYYGKMLRILLSRPVWNWVKRSLNRLQVDNEVGYQRYVSQQMSQLTDMLNKPMVTGTEFHDIRKIVSQQVSFFDTQRSIENNTPRVYAISRFLANINGLMGDKHDEMVADKLSGTREYETPTPLDSHIRDCLEQLVGKIVRAS</sequence>
<dbReference type="STRING" id="988801.SAMN05216522_11435"/>
<gene>
    <name evidence="1" type="ORF">SAMN05216522_11435</name>
</gene>